<evidence type="ECO:0000313" key="5">
    <source>
        <dbReference type="Proteomes" id="UP000824169"/>
    </source>
</evidence>
<evidence type="ECO:0000256" key="1">
    <source>
        <dbReference type="ARBA" id="ARBA00023587"/>
    </source>
</evidence>
<dbReference type="EMBL" id="DVOO01000011">
    <property type="protein sequence ID" value="HIV24810.1"/>
    <property type="molecule type" value="Genomic_DNA"/>
</dbReference>
<protein>
    <submittedName>
        <fullName evidence="4">EutN/CcmL family microcompartment protein</fullName>
    </submittedName>
</protein>
<comment type="subcellular location">
    <subcellularLocation>
        <location evidence="1">Carboxysome</location>
    </subcellularLocation>
</comment>
<dbReference type="PANTHER" id="PTHR36539:SF1">
    <property type="entry name" value="BACTERIAL MICROCOMPARTMENT SHELL VERTEX PROTEIN EUTN"/>
    <property type="match status" value="1"/>
</dbReference>
<dbReference type="GO" id="GO:0031470">
    <property type="term" value="C:carboxysome"/>
    <property type="evidence" value="ECO:0007669"/>
    <property type="project" value="UniProtKB-SubCell"/>
</dbReference>
<dbReference type="SUPFAM" id="SSF159133">
    <property type="entry name" value="EutN/CcmL-like"/>
    <property type="match status" value="1"/>
</dbReference>
<dbReference type="InterPro" id="IPR004992">
    <property type="entry name" value="EutN_CcmL"/>
</dbReference>
<proteinExistence type="predicted"/>
<name>A0A9D1P1K9_9FIRM</name>
<organism evidence="4 5">
    <name type="scientific">Candidatus Scatomonas pullistercoris</name>
    <dbReference type="NCBI Taxonomy" id="2840920"/>
    <lineage>
        <taxon>Bacteria</taxon>
        <taxon>Bacillati</taxon>
        <taxon>Bacillota</taxon>
        <taxon>Clostridia</taxon>
        <taxon>Lachnospirales</taxon>
        <taxon>Lachnospiraceae</taxon>
        <taxon>Lachnospiraceae incertae sedis</taxon>
        <taxon>Candidatus Scatomonas</taxon>
    </lineage>
</organism>
<dbReference type="Gene3D" id="2.40.50.220">
    <property type="entry name" value="EutN/Ccml"/>
    <property type="match status" value="1"/>
</dbReference>
<evidence type="ECO:0000256" key="3">
    <source>
        <dbReference type="ARBA" id="ARBA00024446"/>
    </source>
</evidence>
<keyword evidence="3" id="KW-1283">Bacterial microcompartment</keyword>
<evidence type="ECO:0000313" key="4">
    <source>
        <dbReference type="EMBL" id="HIV24810.1"/>
    </source>
</evidence>
<reference evidence="4" key="2">
    <citation type="journal article" date="2021" name="PeerJ">
        <title>Extensive microbial diversity within the chicken gut microbiome revealed by metagenomics and culture.</title>
        <authorList>
            <person name="Gilroy R."/>
            <person name="Ravi A."/>
            <person name="Getino M."/>
            <person name="Pursley I."/>
            <person name="Horton D.L."/>
            <person name="Alikhan N.F."/>
            <person name="Baker D."/>
            <person name="Gharbi K."/>
            <person name="Hall N."/>
            <person name="Watson M."/>
            <person name="Adriaenssens E.M."/>
            <person name="Foster-Nyarko E."/>
            <person name="Jarju S."/>
            <person name="Secka A."/>
            <person name="Antonio M."/>
            <person name="Oren A."/>
            <person name="Chaudhuri R.R."/>
            <person name="La Ragione R."/>
            <person name="Hildebrand F."/>
            <person name="Pallen M.J."/>
        </authorList>
    </citation>
    <scope>NUCLEOTIDE SEQUENCE</scope>
    <source>
        <strain evidence="4">CHK188-20938</strain>
    </source>
</reference>
<keyword evidence="2" id="KW-1282">Carboxysome</keyword>
<dbReference type="PROSITE" id="PS51932">
    <property type="entry name" value="BMV"/>
    <property type="match status" value="1"/>
</dbReference>
<dbReference type="InterPro" id="IPR036677">
    <property type="entry name" value="EutN_CcmL_sf"/>
</dbReference>
<accession>A0A9D1P1K9</accession>
<dbReference type="PANTHER" id="PTHR36539">
    <property type="entry name" value="ETHANOLAMINE UTILIZATION PROTEIN EUTN"/>
    <property type="match status" value="1"/>
</dbReference>
<gene>
    <name evidence="4" type="ORF">IAB71_03335</name>
</gene>
<dbReference type="Pfam" id="PF03319">
    <property type="entry name" value="EutN_CcmL"/>
    <property type="match status" value="1"/>
</dbReference>
<sequence>MQIARVVGTVVSTSKSEKLTGLKMLLVKPIDLETFQEKGSILVAFDAVGAGEGEVVMIVSGSSSRQTEVTENRPSDTAIIAIIDYIDLYNKRIFSKEKEESKKVDS</sequence>
<dbReference type="AlphaFoldDB" id="A0A9D1P1K9"/>
<dbReference type="CDD" id="cd01614">
    <property type="entry name" value="EutN_CcmL"/>
    <property type="match status" value="1"/>
</dbReference>
<reference evidence="4" key="1">
    <citation type="submission" date="2020-10" db="EMBL/GenBank/DDBJ databases">
        <authorList>
            <person name="Gilroy R."/>
        </authorList>
    </citation>
    <scope>NUCLEOTIDE SEQUENCE</scope>
    <source>
        <strain evidence="4">CHK188-20938</strain>
    </source>
</reference>
<comment type="caution">
    <text evidence="4">The sequence shown here is derived from an EMBL/GenBank/DDBJ whole genome shotgun (WGS) entry which is preliminary data.</text>
</comment>
<evidence type="ECO:0000256" key="2">
    <source>
        <dbReference type="ARBA" id="ARBA00023669"/>
    </source>
</evidence>
<dbReference type="Proteomes" id="UP000824169">
    <property type="component" value="Unassembled WGS sequence"/>
</dbReference>